<keyword evidence="3" id="KW-0349">Heme</keyword>
<evidence type="ECO:0000313" key="9">
    <source>
        <dbReference type="Proteomes" id="UP000807025"/>
    </source>
</evidence>
<comment type="caution">
    <text evidence="8">The sequence shown here is derived from an EMBL/GenBank/DDBJ whole genome shotgun (WGS) entry which is preliminary data.</text>
</comment>
<keyword evidence="5" id="KW-0560">Oxidoreductase</keyword>
<evidence type="ECO:0000256" key="7">
    <source>
        <dbReference type="ARBA" id="ARBA00023033"/>
    </source>
</evidence>
<dbReference type="Proteomes" id="UP000807025">
    <property type="component" value="Unassembled WGS sequence"/>
</dbReference>
<keyword evidence="7" id="KW-0503">Monooxygenase</keyword>
<keyword evidence="6" id="KW-0408">Iron</keyword>
<evidence type="ECO:0008006" key="10">
    <source>
        <dbReference type="Google" id="ProtNLM"/>
    </source>
</evidence>
<dbReference type="GO" id="GO:0005506">
    <property type="term" value="F:iron ion binding"/>
    <property type="evidence" value="ECO:0007669"/>
    <property type="project" value="InterPro"/>
</dbReference>
<gene>
    <name evidence="8" type="ORF">BDN71DRAFT_1503574</name>
</gene>
<dbReference type="SUPFAM" id="SSF48264">
    <property type="entry name" value="Cytochrome P450"/>
    <property type="match status" value="1"/>
</dbReference>
<keyword evidence="9" id="KW-1185">Reference proteome</keyword>
<dbReference type="InterPro" id="IPR036396">
    <property type="entry name" value="Cyt_P450_sf"/>
</dbReference>
<dbReference type="PANTHER" id="PTHR46300:SF7">
    <property type="entry name" value="P450, PUTATIVE (EUROFUNG)-RELATED"/>
    <property type="match status" value="1"/>
</dbReference>
<organism evidence="8 9">
    <name type="scientific">Pleurotus eryngii</name>
    <name type="common">Boletus of the steppes</name>
    <dbReference type="NCBI Taxonomy" id="5323"/>
    <lineage>
        <taxon>Eukaryota</taxon>
        <taxon>Fungi</taxon>
        <taxon>Dikarya</taxon>
        <taxon>Basidiomycota</taxon>
        <taxon>Agaricomycotina</taxon>
        <taxon>Agaricomycetes</taxon>
        <taxon>Agaricomycetidae</taxon>
        <taxon>Agaricales</taxon>
        <taxon>Pleurotineae</taxon>
        <taxon>Pleurotaceae</taxon>
        <taxon>Pleurotus</taxon>
    </lineage>
</organism>
<comment type="cofactor">
    <cofactor evidence="1">
        <name>heme</name>
        <dbReference type="ChEBI" id="CHEBI:30413"/>
    </cofactor>
</comment>
<dbReference type="EMBL" id="MU154535">
    <property type="protein sequence ID" value="KAF9498856.1"/>
    <property type="molecule type" value="Genomic_DNA"/>
</dbReference>
<accession>A0A9P6A817</accession>
<evidence type="ECO:0000313" key="8">
    <source>
        <dbReference type="EMBL" id="KAF9498856.1"/>
    </source>
</evidence>
<reference evidence="8" key="1">
    <citation type="submission" date="2020-11" db="EMBL/GenBank/DDBJ databases">
        <authorList>
            <consortium name="DOE Joint Genome Institute"/>
            <person name="Ahrendt S."/>
            <person name="Riley R."/>
            <person name="Andreopoulos W."/>
            <person name="Labutti K."/>
            <person name="Pangilinan J."/>
            <person name="Ruiz-Duenas F.J."/>
            <person name="Barrasa J.M."/>
            <person name="Sanchez-Garcia M."/>
            <person name="Camarero S."/>
            <person name="Miyauchi S."/>
            <person name="Serrano A."/>
            <person name="Linde D."/>
            <person name="Babiker R."/>
            <person name="Drula E."/>
            <person name="Ayuso-Fernandez I."/>
            <person name="Pacheco R."/>
            <person name="Padilla G."/>
            <person name="Ferreira P."/>
            <person name="Barriuso J."/>
            <person name="Kellner H."/>
            <person name="Castanera R."/>
            <person name="Alfaro M."/>
            <person name="Ramirez L."/>
            <person name="Pisabarro A.G."/>
            <person name="Kuo A."/>
            <person name="Tritt A."/>
            <person name="Lipzen A."/>
            <person name="He G."/>
            <person name="Yan M."/>
            <person name="Ng V."/>
            <person name="Cullen D."/>
            <person name="Martin F."/>
            <person name="Rosso M.-N."/>
            <person name="Henrissat B."/>
            <person name="Hibbett D."/>
            <person name="Martinez A.T."/>
            <person name="Grigoriev I.V."/>
        </authorList>
    </citation>
    <scope>NUCLEOTIDE SEQUENCE</scope>
    <source>
        <strain evidence="8">ATCC 90797</strain>
    </source>
</reference>
<dbReference type="OrthoDB" id="1055148at2759"/>
<evidence type="ECO:0000256" key="1">
    <source>
        <dbReference type="ARBA" id="ARBA00001971"/>
    </source>
</evidence>
<dbReference type="AlphaFoldDB" id="A0A9P6A817"/>
<comment type="similarity">
    <text evidence="2">Belongs to the cytochrome P450 family.</text>
</comment>
<keyword evidence="4" id="KW-0479">Metal-binding</keyword>
<proteinExistence type="inferred from homology"/>
<evidence type="ECO:0000256" key="2">
    <source>
        <dbReference type="ARBA" id="ARBA00010617"/>
    </source>
</evidence>
<evidence type="ECO:0000256" key="3">
    <source>
        <dbReference type="ARBA" id="ARBA00022617"/>
    </source>
</evidence>
<evidence type="ECO:0000256" key="5">
    <source>
        <dbReference type="ARBA" id="ARBA00023002"/>
    </source>
</evidence>
<protein>
    <recommendedName>
        <fullName evidence="10">Cytochrome P450</fullName>
    </recommendedName>
</protein>
<dbReference type="GO" id="GO:0016705">
    <property type="term" value="F:oxidoreductase activity, acting on paired donors, with incorporation or reduction of molecular oxygen"/>
    <property type="evidence" value="ECO:0007669"/>
    <property type="project" value="InterPro"/>
</dbReference>
<dbReference type="PANTHER" id="PTHR46300">
    <property type="entry name" value="P450, PUTATIVE (EUROFUNG)-RELATED-RELATED"/>
    <property type="match status" value="1"/>
</dbReference>
<dbReference type="GO" id="GO:0020037">
    <property type="term" value="F:heme binding"/>
    <property type="evidence" value="ECO:0007669"/>
    <property type="project" value="InterPro"/>
</dbReference>
<evidence type="ECO:0000256" key="6">
    <source>
        <dbReference type="ARBA" id="ARBA00023004"/>
    </source>
</evidence>
<name>A0A9P6A817_PLEER</name>
<dbReference type="InterPro" id="IPR050364">
    <property type="entry name" value="Cytochrome_P450_fung"/>
</dbReference>
<dbReference type="GO" id="GO:0004497">
    <property type="term" value="F:monooxygenase activity"/>
    <property type="evidence" value="ECO:0007669"/>
    <property type="project" value="UniProtKB-KW"/>
</dbReference>
<sequence>MSYGDAWRIRRRAFWQEFNAYRRLNHRPKQLDTSRALLRRLLKEPEEFLHHFRYTLAAGVISVVYGFDVKPENDQNITHAERAFEQLDESAISGNFPVDILPVLRYFPS</sequence>
<dbReference type="Gene3D" id="1.10.630.10">
    <property type="entry name" value="Cytochrome P450"/>
    <property type="match status" value="1"/>
</dbReference>
<evidence type="ECO:0000256" key="4">
    <source>
        <dbReference type="ARBA" id="ARBA00022723"/>
    </source>
</evidence>